<feature type="chain" id="PRO_5045915556" evidence="6">
    <location>
        <begin position="21"/>
        <end position="560"/>
    </location>
</feature>
<dbReference type="InterPro" id="IPR023296">
    <property type="entry name" value="Glyco_hydro_beta-prop_sf"/>
</dbReference>
<evidence type="ECO:0000256" key="1">
    <source>
        <dbReference type="ARBA" id="ARBA00009865"/>
    </source>
</evidence>
<comment type="similarity">
    <text evidence="1 4">Belongs to the glycosyl hydrolase 43 family.</text>
</comment>
<dbReference type="Gene3D" id="2.60.120.200">
    <property type="match status" value="1"/>
</dbReference>
<protein>
    <submittedName>
        <fullName evidence="7">Glycoside hydrolase family 43 protein</fullName>
    </submittedName>
</protein>
<accession>A0ABR1PZ98</accession>
<evidence type="ECO:0000313" key="8">
    <source>
        <dbReference type="Proteomes" id="UP001391051"/>
    </source>
</evidence>
<evidence type="ECO:0000256" key="5">
    <source>
        <dbReference type="SAM" id="MobiDB-lite"/>
    </source>
</evidence>
<evidence type="ECO:0000313" key="7">
    <source>
        <dbReference type="EMBL" id="KAK7943063.1"/>
    </source>
</evidence>
<feature type="region of interest" description="Disordered" evidence="5">
    <location>
        <begin position="273"/>
        <end position="294"/>
    </location>
</feature>
<keyword evidence="8" id="KW-1185">Reference proteome</keyword>
<evidence type="ECO:0000256" key="6">
    <source>
        <dbReference type="SAM" id="SignalP"/>
    </source>
</evidence>
<organism evidence="7 8">
    <name type="scientific">Apiospora aurea</name>
    <dbReference type="NCBI Taxonomy" id="335848"/>
    <lineage>
        <taxon>Eukaryota</taxon>
        <taxon>Fungi</taxon>
        <taxon>Dikarya</taxon>
        <taxon>Ascomycota</taxon>
        <taxon>Pezizomycotina</taxon>
        <taxon>Sordariomycetes</taxon>
        <taxon>Xylariomycetidae</taxon>
        <taxon>Amphisphaeriales</taxon>
        <taxon>Apiosporaceae</taxon>
        <taxon>Apiospora</taxon>
    </lineage>
</organism>
<dbReference type="Proteomes" id="UP001391051">
    <property type="component" value="Unassembled WGS sequence"/>
</dbReference>
<dbReference type="GO" id="GO:0016787">
    <property type="term" value="F:hydrolase activity"/>
    <property type="evidence" value="ECO:0007669"/>
    <property type="project" value="UniProtKB-KW"/>
</dbReference>
<dbReference type="Pfam" id="PF04616">
    <property type="entry name" value="Glyco_hydro_43"/>
    <property type="match status" value="1"/>
</dbReference>
<keyword evidence="2 4" id="KW-0378">Hydrolase</keyword>
<dbReference type="PANTHER" id="PTHR42812">
    <property type="entry name" value="BETA-XYLOSIDASE"/>
    <property type="match status" value="1"/>
</dbReference>
<proteinExistence type="inferred from homology"/>
<keyword evidence="6" id="KW-0732">Signal</keyword>
<comment type="caution">
    <text evidence="7">The sequence shown here is derived from an EMBL/GenBank/DDBJ whole genome shotgun (WGS) entry which is preliminary data.</text>
</comment>
<dbReference type="InterPro" id="IPR051795">
    <property type="entry name" value="Glycosyl_Hydrlase_43"/>
</dbReference>
<dbReference type="SUPFAM" id="SSF49899">
    <property type="entry name" value="Concanavalin A-like lectins/glucanases"/>
    <property type="match status" value="1"/>
</dbReference>
<evidence type="ECO:0000256" key="2">
    <source>
        <dbReference type="ARBA" id="ARBA00022801"/>
    </source>
</evidence>
<dbReference type="InterPro" id="IPR006710">
    <property type="entry name" value="Glyco_hydro_43"/>
</dbReference>
<keyword evidence="3 4" id="KW-0326">Glycosidase</keyword>
<name>A0ABR1PZ98_9PEZI</name>
<feature type="signal peptide" evidence="6">
    <location>
        <begin position="1"/>
        <end position="20"/>
    </location>
</feature>
<feature type="compositionally biased region" description="Gly residues" evidence="5">
    <location>
        <begin position="280"/>
        <end position="291"/>
    </location>
</feature>
<gene>
    <name evidence="7" type="ORF">PG986_012176</name>
</gene>
<dbReference type="Gene3D" id="2.115.10.20">
    <property type="entry name" value="Glycosyl hydrolase domain, family 43"/>
    <property type="match status" value="1"/>
</dbReference>
<dbReference type="PANTHER" id="PTHR42812:SF17">
    <property type="entry name" value="BETA-XYLOSIDASE C-TERMINAL CONCANAVALIN A-LIKE DOMAIN-CONTAINING PROTEIN-RELATED"/>
    <property type="match status" value="1"/>
</dbReference>
<dbReference type="InterPro" id="IPR013320">
    <property type="entry name" value="ConA-like_dom_sf"/>
</dbReference>
<dbReference type="SUPFAM" id="SSF75005">
    <property type="entry name" value="Arabinanase/levansucrase/invertase"/>
    <property type="match status" value="1"/>
</dbReference>
<dbReference type="RefSeq" id="XP_066695094.1">
    <property type="nucleotide sequence ID" value="XM_066848398.1"/>
</dbReference>
<dbReference type="EMBL" id="JAQQWE010000008">
    <property type="protein sequence ID" value="KAK7943063.1"/>
    <property type="molecule type" value="Genomic_DNA"/>
</dbReference>
<sequence>MPPVTTRVVQLLAAGALASAASFSNPIFSGFHPDPSCAFVPEWNNTFLCTTSSFLIFPGLPIYASQDLVHWRHVSYALSRPEQLPALEFLARGATSGIYAPTLRYHDGKFYILTTLADQALPGQNHTRWDNFVLTAQNPFESESWSDPVPFDFPGIDPSPFWDDPTGTAWFTGSVDGAQDYHVPIDLATGETGPAQTHQRVWNGTGLPSPEAPRLYRRQADGRLYLVLAEGGTRERHRAVMGARARRRGALGAVPAQPRPDGVRGRVVVLPGRRARGPVPGRGGPVVGRGGPWRWRTAPAAATRRTRTMPISPWGGETVLTPVKWEEGGWPEFAPVSGTMDGDFALPEPAADDAFAHLTPDKRAPLRVGSDDAIDFAPGSTLPPHLFHWRLPVAKHYAVSPPERPRDAATFLACKQAHTRFRFSVDVEWWGKDDERRNMAREDQEVGVTALLDQSQHFDLGIVMLKTDNGGGGGAGADVAPHMRFRGISTTPFRLPERMKWVDEQFPFAQGVVESRWRRCRRTHSTAGRGSEHDALCILSRPRSAWCRRMRHRNDRLWAL</sequence>
<evidence type="ECO:0000256" key="4">
    <source>
        <dbReference type="RuleBase" id="RU361187"/>
    </source>
</evidence>
<dbReference type="GeneID" id="92081460"/>
<reference evidence="7 8" key="1">
    <citation type="submission" date="2023-01" db="EMBL/GenBank/DDBJ databases">
        <title>Analysis of 21 Apiospora genomes using comparative genomics revels a genus with tremendous synthesis potential of carbohydrate active enzymes and secondary metabolites.</title>
        <authorList>
            <person name="Sorensen T."/>
        </authorList>
    </citation>
    <scope>NUCLEOTIDE SEQUENCE [LARGE SCALE GENOMIC DNA]</scope>
    <source>
        <strain evidence="7 8">CBS 24483</strain>
    </source>
</reference>
<evidence type="ECO:0000256" key="3">
    <source>
        <dbReference type="ARBA" id="ARBA00023295"/>
    </source>
</evidence>